<evidence type="ECO:0000313" key="3">
    <source>
        <dbReference type="Proteomes" id="UP000551709"/>
    </source>
</evidence>
<dbReference type="Pfam" id="PF00656">
    <property type="entry name" value="Peptidase_C14"/>
    <property type="match status" value="1"/>
</dbReference>
<dbReference type="EMBL" id="CP096257">
    <property type="protein sequence ID" value="UPT92467.1"/>
    <property type="molecule type" value="Genomic_DNA"/>
</dbReference>
<geneLocation type="plasmid" evidence="2 3">
    <name>pBb1S5b</name>
</geneLocation>
<accession>A0A8T5VSJ0</accession>
<reference evidence="2" key="1">
    <citation type="journal article" date="2017" name="Syst. Appl. Microbiol.">
        <title>Soybeans inoculated with root zone soils of Canadian native legumes harbour diverse and novel Bradyrhizobium spp. that possess agricultural potential.</title>
        <authorList>
            <person name="Bromfield E.S.P."/>
            <person name="Cloutier S."/>
            <person name="Tambong J.T."/>
            <person name="Tran Thi T.V."/>
        </authorList>
    </citation>
    <scope>NUCLEOTIDE SEQUENCE</scope>
    <source>
        <strain evidence="2">1S5</strain>
    </source>
</reference>
<reference evidence="2" key="2">
    <citation type="submission" date="2022-04" db="EMBL/GenBank/DDBJ databases">
        <authorList>
            <person name="Bromfield E.S.P."/>
            <person name="Cloutier S."/>
        </authorList>
    </citation>
    <scope>NUCLEOTIDE SEQUENCE</scope>
    <source>
        <strain evidence="2">1S5</strain>
        <plasmid evidence="2">pBb1S5b</plasmid>
    </source>
</reference>
<dbReference type="InterPro" id="IPR029030">
    <property type="entry name" value="Caspase-like_dom_sf"/>
</dbReference>
<name>A0A8T5VSJ0_9BRAD</name>
<evidence type="ECO:0000259" key="1">
    <source>
        <dbReference type="Pfam" id="PF00656"/>
    </source>
</evidence>
<dbReference type="SUPFAM" id="SSF52129">
    <property type="entry name" value="Caspase-like"/>
    <property type="match status" value="1"/>
</dbReference>
<keyword evidence="2" id="KW-0614">Plasmid</keyword>
<proteinExistence type="predicted"/>
<evidence type="ECO:0000313" key="2">
    <source>
        <dbReference type="EMBL" id="UPT92467.1"/>
    </source>
</evidence>
<dbReference type="GO" id="GO:0006508">
    <property type="term" value="P:proteolysis"/>
    <property type="evidence" value="ECO:0007669"/>
    <property type="project" value="InterPro"/>
</dbReference>
<sequence length="398" mass="42979">MTLVWGDPLHPPGAGQRTHAFIVGVGRYRHLFGGVAPTQGIPALGQLTSPPISARALAEWFIKGRLADAPAPLGSVELLLSDRTGQNFADTQVADATSQNIHTAFGQWKVRCDANPNNVAVFYFCGHGLQKHVMSLLPEDFAVSKDNLWKDTIDFSTTYNGMARCKAGTQLFIIDACRELSQAAIMDEDFGGTALISPRLGEHNLRTAPMLFGTKVGLQAFGDRNGVSRLTEALIDCLEGLGATEAGANWVIDTQHLGTNVQRLVKHQNEVQKIPEQHRQVVVPDGESANGPQSLRVFPAGSLPNVIVKLGCIPDSIEQEVTFFADPDQGPRRPAPGKGPWITKLPAGRYVFGCSFDLPEGHIAVPAPRAYVIPPVYDTPINVPRPHPVINVPPPPQV</sequence>
<feature type="domain" description="Peptidase C14 caspase" evidence="1">
    <location>
        <begin position="89"/>
        <end position="278"/>
    </location>
</feature>
<dbReference type="InterPro" id="IPR011600">
    <property type="entry name" value="Pept_C14_caspase"/>
</dbReference>
<gene>
    <name evidence="2" type="ORF">HAP41_0000049390</name>
</gene>
<dbReference type="AlphaFoldDB" id="A0A8T5VSJ0"/>
<organism evidence="2 3">
    <name type="scientific">Bradyrhizobium barranii subsp. apii</name>
    <dbReference type="NCBI Taxonomy" id="2819348"/>
    <lineage>
        <taxon>Bacteria</taxon>
        <taxon>Pseudomonadati</taxon>
        <taxon>Pseudomonadota</taxon>
        <taxon>Alphaproteobacteria</taxon>
        <taxon>Hyphomicrobiales</taxon>
        <taxon>Nitrobacteraceae</taxon>
        <taxon>Bradyrhizobium</taxon>
        <taxon>Bradyrhizobium barranii</taxon>
    </lineage>
</organism>
<protein>
    <submittedName>
        <fullName evidence="2">Caspase family protein</fullName>
    </submittedName>
</protein>
<dbReference type="RefSeq" id="WP_166107141.1">
    <property type="nucleotide sequence ID" value="NZ_CP096257.1"/>
</dbReference>
<dbReference type="Gene3D" id="3.40.50.1460">
    <property type="match status" value="1"/>
</dbReference>
<dbReference type="GO" id="GO:0004197">
    <property type="term" value="F:cysteine-type endopeptidase activity"/>
    <property type="evidence" value="ECO:0007669"/>
    <property type="project" value="InterPro"/>
</dbReference>
<dbReference type="Proteomes" id="UP000551709">
    <property type="component" value="Plasmid pBb1S5b"/>
</dbReference>